<evidence type="ECO:0000313" key="1">
    <source>
        <dbReference type="EMBL" id="CAF87251.1"/>
    </source>
</evidence>
<dbReference type="EMBL" id="CAAE01001941">
    <property type="protein sequence ID" value="CAF87251.1"/>
    <property type="molecule type" value="Genomic_DNA"/>
</dbReference>
<organism evidence="1">
    <name type="scientific">Tetraodon nigroviridis</name>
    <name type="common">Spotted green pufferfish</name>
    <name type="synonym">Chelonodon nigroviridis</name>
    <dbReference type="NCBI Taxonomy" id="99883"/>
    <lineage>
        <taxon>Eukaryota</taxon>
        <taxon>Metazoa</taxon>
        <taxon>Chordata</taxon>
        <taxon>Craniata</taxon>
        <taxon>Vertebrata</taxon>
        <taxon>Euteleostomi</taxon>
        <taxon>Actinopterygii</taxon>
        <taxon>Neopterygii</taxon>
        <taxon>Teleostei</taxon>
        <taxon>Neoteleostei</taxon>
        <taxon>Acanthomorphata</taxon>
        <taxon>Eupercaria</taxon>
        <taxon>Tetraodontiformes</taxon>
        <taxon>Tetradontoidea</taxon>
        <taxon>Tetraodontidae</taxon>
        <taxon>Tetraodon</taxon>
    </lineage>
</organism>
<sequence>LPTHVHICPQARESEPSSHMAAILPQKLPVTTEVLLCRSLHDNRWPPAAERHERLYQPETCPCLVDPAD</sequence>
<name>Q4TIN1_TETNG</name>
<proteinExistence type="predicted"/>
<reference evidence="1" key="1">
    <citation type="journal article" date="2004" name="Nature">
        <title>Genome duplication in the teleost fish Tetraodon nigroviridis reveals the early vertebrate proto-karyotype.</title>
        <authorList>
            <person name="Jaillon O."/>
            <person name="Aury J.-M."/>
            <person name="Brunet F."/>
            <person name="Petit J.-L."/>
            <person name="Stange-Thomann N."/>
            <person name="Mauceli E."/>
            <person name="Bouneau L."/>
            <person name="Fischer C."/>
            <person name="Ozouf-Costaz C."/>
            <person name="Bernot A."/>
            <person name="Nicaud S."/>
            <person name="Jaffe D."/>
            <person name="Fisher S."/>
            <person name="Lutfalla G."/>
            <person name="Dossat C."/>
            <person name="Segurens B."/>
            <person name="Dasilva C."/>
            <person name="Salanoubat M."/>
            <person name="Levy M."/>
            <person name="Boudet N."/>
            <person name="Castellano S."/>
            <person name="Anthouard V."/>
            <person name="Jubin C."/>
            <person name="Castelli V."/>
            <person name="Katinka M."/>
            <person name="Vacherie B."/>
            <person name="Biemont C."/>
            <person name="Skalli Z."/>
            <person name="Cattolico L."/>
            <person name="Poulain J."/>
            <person name="De Berardinis V."/>
            <person name="Cruaud C."/>
            <person name="Duprat S."/>
            <person name="Brottier P."/>
            <person name="Coutanceau J.-P."/>
            <person name="Gouzy J."/>
            <person name="Parra G."/>
            <person name="Lardier G."/>
            <person name="Chapple C."/>
            <person name="McKernan K.J."/>
            <person name="McEwan P."/>
            <person name="Bosak S."/>
            <person name="Kellis M."/>
            <person name="Volff J.-N."/>
            <person name="Guigo R."/>
            <person name="Zody M.C."/>
            <person name="Mesirov J."/>
            <person name="Lindblad-Toh K."/>
            <person name="Birren B."/>
            <person name="Nusbaum C."/>
            <person name="Kahn D."/>
            <person name="Robinson-Rechavi M."/>
            <person name="Laudet V."/>
            <person name="Schachter V."/>
            <person name="Quetier F."/>
            <person name="Saurin W."/>
            <person name="Scarpelli C."/>
            <person name="Wincker P."/>
            <person name="Lander E.S."/>
            <person name="Weissenbach J."/>
            <person name="Roest Crollius H."/>
        </authorList>
    </citation>
    <scope>NUCLEOTIDE SEQUENCE [LARGE SCALE GENOMIC DNA]</scope>
</reference>
<protein>
    <submittedName>
        <fullName evidence="1">(spotted green pufferfish) hypothetical protein</fullName>
    </submittedName>
</protein>
<feature type="non-terminal residue" evidence="1">
    <location>
        <position position="1"/>
    </location>
</feature>
<gene>
    <name evidence="1" type="ORF">GSTENG00037529001</name>
</gene>
<comment type="caution">
    <text evidence="1">The sequence shown here is derived from an EMBL/GenBank/DDBJ whole genome shotgun (WGS) entry which is preliminary data.</text>
</comment>
<dbReference type="AlphaFoldDB" id="Q4TIN1"/>
<dbReference type="KEGG" id="tng:GSTEN00037529G001"/>
<accession>Q4TIN1</accession>
<reference evidence="1" key="2">
    <citation type="submission" date="2004-02" db="EMBL/GenBank/DDBJ databases">
        <authorList>
            <consortium name="Genoscope"/>
            <consortium name="Whitehead Institute Centre for Genome Research"/>
        </authorList>
    </citation>
    <scope>NUCLEOTIDE SEQUENCE</scope>
</reference>